<evidence type="ECO:0000256" key="2">
    <source>
        <dbReference type="ARBA" id="ARBA00022669"/>
    </source>
</evidence>
<dbReference type="WBParaSite" id="Pan_g11183.t1">
    <property type="protein sequence ID" value="Pan_g11183.t1"/>
    <property type="gene ID" value="Pan_g11183"/>
</dbReference>
<evidence type="ECO:0000313" key="7">
    <source>
        <dbReference type="WBParaSite" id="Pan_g11183.t1"/>
    </source>
</evidence>
<dbReference type="PANTHER" id="PTHR11177">
    <property type="entry name" value="CHITINASE"/>
    <property type="match status" value="1"/>
</dbReference>
<dbReference type="GO" id="GO:0008061">
    <property type="term" value="F:chitin binding"/>
    <property type="evidence" value="ECO:0007669"/>
    <property type="project" value="UniProtKB-KW"/>
</dbReference>
<proteinExistence type="inferred from homology"/>
<dbReference type="PROSITE" id="PS50940">
    <property type="entry name" value="CHIT_BIND_II"/>
    <property type="match status" value="1"/>
</dbReference>
<dbReference type="AlphaFoldDB" id="A0A7E4UPC7"/>
<feature type="chain" id="PRO_5028933700" evidence="3">
    <location>
        <begin position="19"/>
        <end position="443"/>
    </location>
</feature>
<organism evidence="6 7">
    <name type="scientific">Panagrellus redivivus</name>
    <name type="common">Microworm</name>
    <dbReference type="NCBI Taxonomy" id="6233"/>
    <lineage>
        <taxon>Eukaryota</taxon>
        <taxon>Metazoa</taxon>
        <taxon>Ecdysozoa</taxon>
        <taxon>Nematoda</taxon>
        <taxon>Chromadorea</taxon>
        <taxon>Rhabditida</taxon>
        <taxon>Tylenchina</taxon>
        <taxon>Panagrolaimomorpha</taxon>
        <taxon>Panagrolaimoidea</taxon>
        <taxon>Panagrolaimidae</taxon>
        <taxon>Panagrellus</taxon>
    </lineage>
</organism>
<reference evidence="7" key="2">
    <citation type="submission" date="2020-10" db="UniProtKB">
        <authorList>
            <consortium name="WormBaseParasite"/>
        </authorList>
    </citation>
    <scope>IDENTIFICATION</scope>
</reference>
<dbReference type="InterPro" id="IPR029070">
    <property type="entry name" value="Chitinase_insertion_sf"/>
</dbReference>
<reference evidence="6" key="1">
    <citation type="journal article" date="2013" name="Genetics">
        <title>The draft genome and transcriptome of Panagrellus redivivus are shaped by the harsh demands of a free-living lifestyle.</title>
        <authorList>
            <person name="Srinivasan J."/>
            <person name="Dillman A.R."/>
            <person name="Macchietto M.G."/>
            <person name="Heikkinen L."/>
            <person name="Lakso M."/>
            <person name="Fracchia K.M."/>
            <person name="Antoshechkin I."/>
            <person name="Mortazavi A."/>
            <person name="Wong G."/>
            <person name="Sternberg P.W."/>
        </authorList>
    </citation>
    <scope>NUCLEOTIDE SEQUENCE [LARGE SCALE GENOMIC DNA]</scope>
    <source>
        <strain evidence="6">MT8872</strain>
    </source>
</reference>
<dbReference type="Pfam" id="PF00704">
    <property type="entry name" value="Glyco_hydro_18"/>
    <property type="match status" value="1"/>
</dbReference>
<keyword evidence="6" id="KW-1185">Reference proteome</keyword>
<accession>A0A7E4UPC7</accession>
<evidence type="ECO:0000259" key="4">
    <source>
        <dbReference type="PROSITE" id="PS50940"/>
    </source>
</evidence>
<dbReference type="Pfam" id="PF01607">
    <property type="entry name" value="CBM_14"/>
    <property type="match status" value="1"/>
</dbReference>
<sequence length="443" mass="51004">MLRFLVLATCFGIATSEALLPCHVGRYMGFHLFDLRQYEDNYTFCTHLVLDHVRLIAKEGYQFAILDDKDAHFYEYFNATKAKHPELKTILSFGGPETESWVFSSWLKSGIDVSEFIRYATSLGFDGIDIAFFYPSAADKARFADFLNELRAHSKGRLIITATVSGDPRVIKNSYDVIPWIDSVDFINVQSYGYHDKKYRTGLLSPMFSSRSNNVMDTLDLWAKLGVPPEKIVMGVSSYGYGYLLDDPENNKVGAPAHLALPIHAWLPPGVIPYRDIHKVRNENTTDVYVEEGNVYYFVNETMWVSYEKPESIVFKMQFVKENDFGGAYINALEYDYQGHTGLNFPLLRAMKKGLAIEYDYPTDAPEIKTTPEPSYTICNPRLPIYYPWAPDLDDCKQYYYCDGIRPYKLSCAEGLYWDAIHKKCYYWNNNCMTHARWNITFG</sequence>
<feature type="signal peptide" evidence="3">
    <location>
        <begin position="1"/>
        <end position="18"/>
    </location>
</feature>
<feature type="domain" description="Chitin-binding type-2" evidence="4">
    <location>
        <begin position="376"/>
        <end position="434"/>
    </location>
</feature>
<keyword evidence="2" id="KW-0147">Chitin-binding</keyword>
<dbReference type="InterPro" id="IPR017853">
    <property type="entry name" value="GH"/>
</dbReference>
<name>A0A7E4UPC7_PANRE</name>
<dbReference type="PANTHER" id="PTHR11177:SF317">
    <property type="entry name" value="CHITINASE 12-RELATED"/>
    <property type="match status" value="1"/>
</dbReference>
<dbReference type="GO" id="GO:0006032">
    <property type="term" value="P:chitin catabolic process"/>
    <property type="evidence" value="ECO:0007669"/>
    <property type="project" value="TreeGrafter"/>
</dbReference>
<dbReference type="GO" id="GO:0005975">
    <property type="term" value="P:carbohydrate metabolic process"/>
    <property type="evidence" value="ECO:0007669"/>
    <property type="project" value="InterPro"/>
</dbReference>
<dbReference type="GO" id="GO:0004568">
    <property type="term" value="F:chitinase activity"/>
    <property type="evidence" value="ECO:0007669"/>
    <property type="project" value="TreeGrafter"/>
</dbReference>
<dbReference type="Gene3D" id="3.10.50.10">
    <property type="match status" value="1"/>
</dbReference>
<dbReference type="InterPro" id="IPR002557">
    <property type="entry name" value="Chitin-bd_dom"/>
</dbReference>
<dbReference type="SUPFAM" id="SSF57625">
    <property type="entry name" value="Invertebrate chitin-binding proteins"/>
    <property type="match status" value="1"/>
</dbReference>
<dbReference type="SUPFAM" id="SSF51445">
    <property type="entry name" value="(Trans)glycosidases"/>
    <property type="match status" value="1"/>
</dbReference>
<evidence type="ECO:0000256" key="1">
    <source>
        <dbReference type="ARBA" id="ARBA00009121"/>
    </source>
</evidence>
<dbReference type="PROSITE" id="PS51910">
    <property type="entry name" value="GH18_2"/>
    <property type="match status" value="1"/>
</dbReference>
<dbReference type="GO" id="GO:0005576">
    <property type="term" value="C:extracellular region"/>
    <property type="evidence" value="ECO:0007669"/>
    <property type="project" value="InterPro"/>
</dbReference>
<dbReference type="InterPro" id="IPR036508">
    <property type="entry name" value="Chitin-bd_dom_sf"/>
</dbReference>
<dbReference type="Gene3D" id="3.20.20.80">
    <property type="entry name" value="Glycosidases"/>
    <property type="match status" value="1"/>
</dbReference>
<evidence type="ECO:0000259" key="5">
    <source>
        <dbReference type="PROSITE" id="PS51910"/>
    </source>
</evidence>
<evidence type="ECO:0000256" key="3">
    <source>
        <dbReference type="SAM" id="SignalP"/>
    </source>
</evidence>
<dbReference type="SMART" id="SM00636">
    <property type="entry name" value="Glyco_18"/>
    <property type="match status" value="1"/>
</dbReference>
<dbReference type="Gene3D" id="2.170.140.10">
    <property type="entry name" value="Chitin binding domain"/>
    <property type="match status" value="1"/>
</dbReference>
<protein>
    <submittedName>
        <fullName evidence="7">Chitin-binding type-2 domain-containing protein</fullName>
    </submittedName>
</protein>
<comment type="similarity">
    <text evidence="1">Belongs to the glycosyl hydrolase 18 family. Chitinase class II subfamily.</text>
</comment>
<dbReference type="Proteomes" id="UP000492821">
    <property type="component" value="Unassembled WGS sequence"/>
</dbReference>
<dbReference type="InterPro" id="IPR050314">
    <property type="entry name" value="Glycosyl_Hydrlase_18"/>
</dbReference>
<dbReference type="InterPro" id="IPR011583">
    <property type="entry name" value="Chitinase_II/V-like_cat"/>
</dbReference>
<feature type="domain" description="GH18" evidence="5">
    <location>
        <begin position="22"/>
        <end position="358"/>
    </location>
</feature>
<keyword evidence="3" id="KW-0732">Signal</keyword>
<dbReference type="SUPFAM" id="SSF54556">
    <property type="entry name" value="Chitinase insertion domain"/>
    <property type="match status" value="1"/>
</dbReference>
<evidence type="ECO:0000313" key="6">
    <source>
        <dbReference type="Proteomes" id="UP000492821"/>
    </source>
</evidence>
<dbReference type="InterPro" id="IPR001223">
    <property type="entry name" value="Glyco_hydro18_cat"/>
</dbReference>